<dbReference type="OrthoDB" id="536545at2759"/>
<feature type="transmembrane region" description="Helical" evidence="6">
    <location>
        <begin position="125"/>
        <end position="145"/>
    </location>
</feature>
<keyword evidence="8" id="KW-1185">Reference proteome</keyword>
<feature type="transmembrane region" description="Helical" evidence="6">
    <location>
        <begin position="29"/>
        <end position="45"/>
    </location>
</feature>
<gene>
    <name evidence="7" type="ORF">B0T10DRAFT_611034</name>
</gene>
<name>A0A9P9AFB1_9HYPO</name>
<dbReference type="AlphaFoldDB" id="A0A9P9AFB1"/>
<dbReference type="PANTHER" id="PTHR28286:SF1">
    <property type="entry name" value="30 KDA HEAT SHOCK PROTEIN-RELATED"/>
    <property type="match status" value="1"/>
</dbReference>
<dbReference type="SMART" id="SM01021">
    <property type="entry name" value="Bac_rhodopsin"/>
    <property type="match status" value="1"/>
</dbReference>
<dbReference type="SUPFAM" id="SSF81321">
    <property type="entry name" value="Family A G protein-coupled receptor-like"/>
    <property type="match status" value="1"/>
</dbReference>
<evidence type="ECO:0000313" key="7">
    <source>
        <dbReference type="EMBL" id="KAH6872066.1"/>
    </source>
</evidence>
<dbReference type="CDD" id="cd15239">
    <property type="entry name" value="7tm_YRO2_fungal-like"/>
    <property type="match status" value="1"/>
</dbReference>
<dbReference type="GO" id="GO:0005886">
    <property type="term" value="C:plasma membrane"/>
    <property type="evidence" value="ECO:0007669"/>
    <property type="project" value="TreeGrafter"/>
</dbReference>
<feature type="transmembrane region" description="Helical" evidence="6">
    <location>
        <begin position="57"/>
        <end position="80"/>
    </location>
</feature>
<dbReference type="InterPro" id="IPR001425">
    <property type="entry name" value="Arc/bac/fun_rhodopsins"/>
</dbReference>
<feature type="transmembrane region" description="Helical" evidence="6">
    <location>
        <begin position="151"/>
        <end position="173"/>
    </location>
</feature>
<feature type="transmembrane region" description="Helical" evidence="6">
    <location>
        <begin position="218"/>
        <end position="239"/>
    </location>
</feature>
<dbReference type="Proteomes" id="UP000777438">
    <property type="component" value="Unassembled WGS sequence"/>
</dbReference>
<dbReference type="GO" id="GO:0005783">
    <property type="term" value="C:endoplasmic reticulum"/>
    <property type="evidence" value="ECO:0007669"/>
    <property type="project" value="TreeGrafter"/>
</dbReference>
<dbReference type="PRINTS" id="PR00251">
    <property type="entry name" value="BACTRLOPSIN"/>
</dbReference>
<sequence length="314" mass="35203">MAVIYARNKALDVNPPGGASHLTRGGSDWLWAVCAVFTLSFLLSFKARNGERIFHYLFTIGLFVGAVAYFAMASDLGWSVIATSLHRDGAATYQIFFAKYVFWVVSFPVIIIALGLISGVSWATIFFNVFLAWVWIISYLCAAYTASNYKWGFWAFGTVAWLLLAVQTMWYGRSSASRVNLRGDYVSLAGWLNLLWLLYPIAFAVSDGGNVISVTKSFIFFGILDVLMLPVIGFAFLFLSRKWDYGHLNLYFTQAEAKKVLRSQADIDHSEQQYLLEYYILVREGKINYISANAFHDVTGGHPIEPGIFQDVAG</sequence>
<organism evidence="7 8">
    <name type="scientific">Thelonectria olida</name>
    <dbReference type="NCBI Taxonomy" id="1576542"/>
    <lineage>
        <taxon>Eukaryota</taxon>
        <taxon>Fungi</taxon>
        <taxon>Dikarya</taxon>
        <taxon>Ascomycota</taxon>
        <taxon>Pezizomycotina</taxon>
        <taxon>Sordariomycetes</taxon>
        <taxon>Hypocreomycetidae</taxon>
        <taxon>Hypocreales</taxon>
        <taxon>Nectriaceae</taxon>
        <taxon>Thelonectria</taxon>
    </lineage>
</organism>
<evidence type="ECO:0000256" key="1">
    <source>
        <dbReference type="ARBA" id="ARBA00004141"/>
    </source>
</evidence>
<evidence type="ECO:0000313" key="8">
    <source>
        <dbReference type="Proteomes" id="UP000777438"/>
    </source>
</evidence>
<protein>
    <submittedName>
        <fullName evidence="7">Uncharacterized protein</fullName>
    </submittedName>
</protein>
<evidence type="ECO:0000256" key="4">
    <source>
        <dbReference type="ARBA" id="ARBA00022989"/>
    </source>
</evidence>
<comment type="subcellular location">
    <subcellularLocation>
        <location evidence="1">Membrane</location>
        <topology evidence="1">Multi-pass membrane protein</topology>
    </subcellularLocation>
</comment>
<evidence type="ECO:0000256" key="2">
    <source>
        <dbReference type="ARBA" id="ARBA00008130"/>
    </source>
</evidence>
<proteinExistence type="inferred from homology"/>
<dbReference type="Gene3D" id="1.20.1070.10">
    <property type="entry name" value="Rhodopsin 7-helix transmembrane proteins"/>
    <property type="match status" value="1"/>
</dbReference>
<feature type="transmembrane region" description="Helical" evidence="6">
    <location>
        <begin position="100"/>
        <end position="118"/>
    </location>
</feature>
<evidence type="ECO:0000256" key="6">
    <source>
        <dbReference type="SAM" id="Phobius"/>
    </source>
</evidence>
<evidence type="ECO:0000256" key="5">
    <source>
        <dbReference type="ARBA" id="ARBA00023136"/>
    </source>
</evidence>
<comment type="similarity">
    <text evidence="2">Belongs to the archaeal/bacterial/fungal opsin family.</text>
</comment>
<keyword evidence="4 6" id="KW-1133">Transmembrane helix</keyword>
<dbReference type="EMBL" id="JAGPYM010000047">
    <property type="protein sequence ID" value="KAH6872066.1"/>
    <property type="molecule type" value="Genomic_DNA"/>
</dbReference>
<reference evidence="7 8" key="1">
    <citation type="journal article" date="2021" name="Nat. Commun.">
        <title>Genetic determinants of endophytism in the Arabidopsis root mycobiome.</title>
        <authorList>
            <person name="Mesny F."/>
            <person name="Miyauchi S."/>
            <person name="Thiergart T."/>
            <person name="Pickel B."/>
            <person name="Atanasova L."/>
            <person name="Karlsson M."/>
            <person name="Huettel B."/>
            <person name="Barry K.W."/>
            <person name="Haridas S."/>
            <person name="Chen C."/>
            <person name="Bauer D."/>
            <person name="Andreopoulos W."/>
            <person name="Pangilinan J."/>
            <person name="LaButti K."/>
            <person name="Riley R."/>
            <person name="Lipzen A."/>
            <person name="Clum A."/>
            <person name="Drula E."/>
            <person name="Henrissat B."/>
            <person name="Kohler A."/>
            <person name="Grigoriev I.V."/>
            <person name="Martin F.M."/>
            <person name="Hacquard S."/>
        </authorList>
    </citation>
    <scope>NUCLEOTIDE SEQUENCE [LARGE SCALE GENOMIC DNA]</scope>
    <source>
        <strain evidence="7 8">MPI-CAGE-CH-0241</strain>
    </source>
</reference>
<dbReference type="InterPro" id="IPR043476">
    <property type="entry name" value="Yro2-like_7TM"/>
</dbReference>
<accession>A0A9P9AFB1</accession>
<feature type="transmembrane region" description="Helical" evidence="6">
    <location>
        <begin position="185"/>
        <end position="206"/>
    </location>
</feature>
<keyword evidence="5 6" id="KW-0472">Membrane</keyword>
<dbReference type="PANTHER" id="PTHR28286">
    <property type="match status" value="1"/>
</dbReference>
<keyword evidence="3 6" id="KW-0812">Transmembrane</keyword>
<comment type="caution">
    <text evidence="7">The sequence shown here is derived from an EMBL/GenBank/DDBJ whole genome shotgun (WGS) entry which is preliminary data.</text>
</comment>
<evidence type="ECO:0000256" key="3">
    <source>
        <dbReference type="ARBA" id="ARBA00022692"/>
    </source>
</evidence>